<dbReference type="PRINTS" id="PR02008">
    <property type="entry name" value="RCMTFAMILY"/>
</dbReference>
<gene>
    <name evidence="8" type="ORF">CRP01_00980</name>
</gene>
<comment type="caution">
    <text evidence="6">Lacks conserved residue(s) required for the propagation of feature annotation.</text>
</comment>
<evidence type="ECO:0000256" key="1">
    <source>
        <dbReference type="ARBA" id="ARBA00022490"/>
    </source>
</evidence>
<dbReference type="InterPro" id="IPR049560">
    <property type="entry name" value="MeTrfase_RsmB-F_NOP2_cat"/>
</dbReference>
<dbReference type="InterPro" id="IPR029063">
    <property type="entry name" value="SAM-dependent_MTases_sf"/>
</dbReference>
<dbReference type="GO" id="GO:0003723">
    <property type="term" value="F:RNA binding"/>
    <property type="evidence" value="ECO:0007669"/>
    <property type="project" value="UniProtKB-UniRule"/>
</dbReference>
<dbReference type="Pfam" id="PF01189">
    <property type="entry name" value="Methyltr_RsmB-F"/>
    <property type="match status" value="1"/>
</dbReference>
<dbReference type="PANTHER" id="PTHR22807:SF30">
    <property type="entry name" value="28S RRNA (CYTOSINE(4447)-C(5))-METHYLTRANSFERASE-RELATED"/>
    <property type="match status" value="1"/>
</dbReference>
<feature type="domain" description="SAM-dependent MTase RsmB/NOP-type" evidence="7">
    <location>
        <begin position="1"/>
        <end position="288"/>
    </location>
</feature>
<keyword evidence="9" id="KW-1185">Reference proteome</keyword>
<accession>A0A2D0NJH3</accession>
<dbReference type="GO" id="GO:0008173">
    <property type="term" value="F:RNA methyltransferase activity"/>
    <property type="evidence" value="ECO:0007669"/>
    <property type="project" value="InterPro"/>
</dbReference>
<dbReference type="PROSITE" id="PS51686">
    <property type="entry name" value="SAM_MT_RSMB_NOP"/>
    <property type="match status" value="1"/>
</dbReference>
<dbReference type="RefSeq" id="WP_099148107.1">
    <property type="nucleotide sequence ID" value="NZ_PDUD01000001.1"/>
</dbReference>
<feature type="binding site" evidence="6">
    <location>
        <begin position="107"/>
        <end position="113"/>
    </location>
    <ligand>
        <name>S-adenosyl-L-methionine</name>
        <dbReference type="ChEBI" id="CHEBI:59789"/>
    </ligand>
</feature>
<dbReference type="EMBL" id="PDUD01000001">
    <property type="protein sequence ID" value="PHN08516.1"/>
    <property type="molecule type" value="Genomic_DNA"/>
</dbReference>
<dbReference type="InterPro" id="IPR023267">
    <property type="entry name" value="RCMT"/>
</dbReference>
<evidence type="ECO:0000313" key="8">
    <source>
        <dbReference type="EMBL" id="PHN08516.1"/>
    </source>
</evidence>
<keyword evidence="5 6" id="KW-0694">RNA-binding</keyword>
<dbReference type="InterPro" id="IPR001678">
    <property type="entry name" value="MeTrfase_RsmB-F_NOP2_dom"/>
</dbReference>
<dbReference type="Gene3D" id="3.30.70.1170">
    <property type="entry name" value="Sun protein, domain 3"/>
    <property type="match status" value="1"/>
</dbReference>
<dbReference type="GO" id="GO:0001510">
    <property type="term" value="P:RNA methylation"/>
    <property type="evidence" value="ECO:0007669"/>
    <property type="project" value="InterPro"/>
</dbReference>
<dbReference type="Gene3D" id="3.40.50.150">
    <property type="entry name" value="Vaccinia Virus protein VP39"/>
    <property type="match status" value="1"/>
</dbReference>
<dbReference type="Pfam" id="PF13636">
    <property type="entry name" value="Methyltranf_PUA"/>
    <property type="match status" value="1"/>
</dbReference>
<keyword evidence="2 6" id="KW-0489">Methyltransferase</keyword>
<protein>
    <submittedName>
        <fullName evidence="8">RNA methyltransferase</fullName>
    </submittedName>
</protein>
<evidence type="ECO:0000256" key="4">
    <source>
        <dbReference type="ARBA" id="ARBA00022691"/>
    </source>
</evidence>
<feature type="binding site" evidence="6">
    <location>
        <position position="131"/>
    </location>
    <ligand>
        <name>S-adenosyl-L-methionine</name>
        <dbReference type="ChEBI" id="CHEBI:59789"/>
    </ligand>
</feature>
<dbReference type="Proteomes" id="UP000223913">
    <property type="component" value="Unassembled WGS sequence"/>
</dbReference>
<comment type="similarity">
    <text evidence="6">Belongs to the class I-like SAM-binding methyltransferase superfamily. RsmB/NOP family.</text>
</comment>
<dbReference type="Gene3D" id="2.30.130.60">
    <property type="match status" value="1"/>
</dbReference>
<dbReference type="InterPro" id="IPR027391">
    <property type="entry name" value="Nol1_Nop2_Fmu_2"/>
</dbReference>
<proteinExistence type="inferred from homology"/>
<feature type="binding site" evidence="6">
    <location>
        <position position="175"/>
    </location>
    <ligand>
        <name>S-adenosyl-L-methionine</name>
        <dbReference type="ChEBI" id="CHEBI:59789"/>
    </ligand>
</feature>
<sequence length="449" mass="49998">MQLPASFLALMQELLGSEAGDFFEALSAPHPTSIRFNTLKNINRSENSDGVKWCSDGIYLPERPVFTLDPRFHAGAYYVQEASSMLIGEAVRQLADLSGPLRVLDLCAAPGGKTTHLASILPAGSLLVANEVIRSRYQVLDYNLTKWGSANKMATSQQVNQFRGLKSFFDLILIDAPCSGEGMFRKDPQAIAEWSPENVARCSVRQQQILADAIPMLKPNGLLLYSTCTYNDAENTDNADWLQQEFPLTPLPLNLPADWGIAERSIGYQCYPHRVRGEGFYLAAFQKSGSGSGSGKSKGAKKFKYYQALSRAGQQALKRFIRPDADLVFLESDKGQIIALPEAIREDALQMSAYSKYFRMGTPVGIIKGKDLVPDPALALSTLLHPEFPRIELDREQAIRFLRREDPVVTGPAGWQLVTFDGLPLGWVKVLKNRVNNYYPKEWRIRMSV</sequence>
<keyword evidence="1" id="KW-0963">Cytoplasm</keyword>
<dbReference type="AlphaFoldDB" id="A0A2D0NJH3"/>
<dbReference type="PANTHER" id="PTHR22807">
    <property type="entry name" value="NOP2 YEAST -RELATED NOL1/NOP2/FMU SUN DOMAIN-CONTAINING"/>
    <property type="match status" value="1"/>
</dbReference>
<name>A0A2D0NJH3_FLAN2</name>
<evidence type="ECO:0000259" key="7">
    <source>
        <dbReference type="PROSITE" id="PS51686"/>
    </source>
</evidence>
<dbReference type="Pfam" id="PF17125">
    <property type="entry name" value="Methyltr_RsmF_N"/>
    <property type="match status" value="1"/>
</dbReference>
<dbReference type="SUPFAM" id="SSF53335">
    <property type="entry name" value="S-adenosyl-L-methionine-dependent methyltransferases"/>
    <property type="match status" value="1"/>
</dbReference>
<keyword evidence="3 6" id="KW-0808">Transferase</keyword>
<evidence type="ECO:0000313" key="9">
    <source>
        <dbReference type="Proteomes" id="UP000223913"/>
    </source>
</evidence>
<evidence type="ECO:0000256" key="6">
    <source>
        <dbReference type="PROSITE-ProRule" id="PRU01023"/>
    </source>
</evidence>
<organism evidence="8 9">
    <name type="scientific">Flavilitoribacter nigricans (strain ATCC 23147 / DSM 23189 / NBRC 102662 / NCIMB 1420 / SS-2)</name>
    <name type="common">Lewinella nigricans</name>
    <dbReference type="NCBI Taxonomy" id="1122177"/>
    <lineage>
        <taxon>Bacteria</taxon>
        <taxon>Pseudomonadati</taxon>
        <taxon>Bacteroidota</taxon>
        <taxon>Saprospiria</taxon>
        <taxon>Saprospirales</taxon>
        <taxon>Lewinellaceae</taxon>
        <taxon>Flavilitoribacter</taxon>
    </lineage>
</organism>
<evidence type="ECO:0000256" key="3">
    <source>
        <dbReference type="ARBA" id="ARBA00022679"/>
    </source>
</evidence>
<comment type="caution">
    <text evidence="8">The sequence shown here is derived from an EMBL/GenBank/DDBJ whole genome shotgun (WGS) entry which is preliminary data.</text>
</comment>
<reference evidence="8 9" key="1">
    <citation type="submission" date="2017-10" db="EMBL/GenBank/DDBJ databases">
        <title>The draft genome sequence of Lewinella nigricans NBRC 102662.</title>
        <authorList>
            <person name="Wang K."/>
        </authorList>
    </citation>
    <scope>NUCLEOTIDE SEQUENCE [LARGE SCALE GENOMIC DNA]</scope>
    <source>
        <strain evidence="8 9">NBRC 102662</strain>
    </source>
</reference>
<evidence type="ECO:0000256" key="5">
    <source>
        <dbReference type="ARBA" id="ARBA00022884"/>
    </source>
</evidence>
<dbReference type="InterPro" id="IPR031341">
    <property type="entry name" value="Methyltr_RsmF_N"/>
</dbReference>
<feature type="active site" description="Nucleophile" evidence="6">
    <location>
        <position position="228"/>
    </location>
</feature>
<keyword evidence="4 6" id="KW-0949">S-adenosyl-L-methionine</keyword>
<evidence type="ECO:0000256" key="2">
    <source>
        <dbReference type="ARBA" id="ARBA00022603"/>
    </source>
</evidence>
<dbReference type="OrthoDB" id="9810297at2"/>